<dbReference type="GO" id="GO:0016020">
    <property type="term" value="C:membrane"/>
    <property type="evidence" value="ECO:0007669"/>
    <property type="project" value="TreeGrafter"/>
</dbReference>
<dbReference type="InterPro" id="IPR018952">
    <property type="entry name" value="2-5-oligoAdlate_synth_1_dom2/C"/>
</dbReference>
<evidence type="ECO:0000256" key="2">
    <source>
        <dbReference type="ARBA" id="ARBA00022588"/>
    </source>
</evidence>
<evidence type="ECO:0000256" key="1">
    <source>
        <dbReference type="ARBA" id="ARBA00009526"/>
    </source>
</evidence>
<feature type="compositionally biased region" description="Basic residues" evidence="6">
    <location>
        <begin position="614"/>
        <end position="624"/>
    </location>
</feature>
<comment type="similarity">
    <text evidence="1">Belongs to the 2-5A synthase family.</text>
</comment>
<dbReference type="GO" id="GO:0045071">
    <property type="term" value="P:negative regulation of viral genome replication"/>
    <property type="evidence" value="ECO:0007669"/>
    <property type="project" value="TreeGrafter"/>
</dbReference>
<dbReference type="GO" id="GO:0005829">
    <property type="term" value="C:cytosol"/>
    <property type="evidence" value="ECO:0007669"/>
    <property type="project" value="TreeGrafter"/>
</dbReference>
<reference evidence="9" key="2">
    <citation type="journal article" date="2013" name="Nat. Commun.">
        <title>Genome of the Chinese tree shrew.</title>
        <authorList>
            <person name="Fan Y."/>
            <person name="Huang Z.Y."/>
            <person name="Cao C.C."/>
            <person name="Chen C.S."/>
            <person name="Chen Y.X."/>
            <person name="Fan D.D."/>
            <person name="He J."/>
            <person name="Hou H.L."/>
            <person name="Hu L."/>
            <person name="Hu X.T."/>
            <person name="Jiang X.T."/>
            <person name="Lai R."/>
            <person name="Lang Y.S."/>
            <person name="Liang B."/>
            <person name="Liao S.G."/>
            <person name="Mu D."/>
            <person name="Ma Y.Y."/>
            <person name="Niu Y.Y."/>
            <person name="Sun X.Q."/>
            <person name="Xia J.Q."/>
            <person name="Xiao J."/>
            <person name="Xiong Z.Q."/>
            <person name="Xu L."/>
            <person name="Yang L."/>
            <person name="Zhang Y."/>
            <person name="Zhao W."/>
            <person name="Zhao X.D."/>
            <person name="Zheng Y.T."/>
            <person name="Zhou J.M."/>
            <person name="Zhu Y.B."/>
            <person name="Zhang G.J."/>
            <person name="Wang J."/>
            <person name="Yao Y.G."/>
        </authorList>
    </citation>
    <scope>NUCLEOTIDE SEQUENCE [LARGE SCALE GENOMIC DNA]</scope>
</reference>
<dbReference type="PROSITE" id="PS00833">
    <property type="entry name" value="25A_SYNTH_2"/>
    <property type="match status" value="1"/>
</dbReference>
<evidence type="ECO:0000256" key="4">
    <source>
        <dbReference type="ARBA" id="ARBA00022884"/>
    </source>
</evidence>
<feature type="region of interest" description="Disordered" evidence="6">
    <location>
        <begin position="483"/>
        <end position="644"/>
    </location>
</feature>
<dbReference type="GO" id="GO:0016055">
    <property type="term" value="P:Wnt signaling pathway"/>
    <property type="evidence" value="ECO:0007669"/>
    <property type="project" value="InterPro"/>
</dbReference>
<dbReference type="InParanoid" id="L9KM30"/>
<protein>
    <submittedName>
        <fullName evidence="8">59 kDa 2'-5'-oligoadenylate synthase-like protein</fullName>
    </submittedName>
</protein>
<dbReference type="PROSITE" id="PS00832">
    <property type="entry name" value="25A_SYNTH_1"/>
    <property type="match status" value="1"/>
</dbReference>
<feature type="region of interest" description="Disordered" evidence="6">
    <location>
        <begin position="384"/>
        <end position="424"/>
    </location>
</feature>
<dbReference type="GO" id="GO:0016779">
    <property type="term" value="F:nucleotidyltransferase activity"/>
    <property type="evidence" value="ECO:0007669"/>
    <property type="project" value="InterPro"/>
</dbReference>
<evidence type="ECO:0000313" key="8">
    <source>
        <dbReference type="EMBL" id="ELW63831.1"/>
    </source>
</evidence>
<dbReference type="PANTHER" id="PTHR11258:SF16">
    <property type="entry name" value="2'-5'-OLIGOADENYLATE SYNTHASE-LIKE PROTEIN"/>
    <property type="match status" value="1"/>
</dbReference>
<sequence length="644" mass="72672">MALAEELYSTPAARLDSFVSQWLQPNREWKDEVLEAVQTVEQFLREEHFQGERGLDQVRVLKVVKVGSFGNGTVLRNTTEVELVVFLSCFRSFQEEAKYHQAVLSLIWKHMWRCQDLLALGLEDLRVTQGVPDALVFTIQTKRTMEPITVTTVPAYRALGASVPNSRPPPEVYASLIQAHRYPGMFSPSFSELQRNFVKHRPTKLKSFLRLVKHWYQQYVQARCPRANLPPLYALELLTIYAWEMGTQESEQFRLDEGLATVMELLQDYELLCIYWTKHYTFQHPVVGDFVRKQLKKKRPIILDPADPTYNVAEGGRWDIVAQRACQCLKQDCCYDSGENAVPSWNVQMAAPTETVSDSESGGDSSSDAEELARCREAAMPAWGLEQHPQRPRAGATNNQLPTSQPSLRHKVDEHKQNGNELQTTPEFRAHIAKKLGALLDKHKVDEHKQNGNELQTTPEFRAHIAKKLGALLDNSITISEVRKPPKKAEVQKGSSEDDGFRLFFTSIPGSPEKEAAPQPSRKRRPASSSSEDSDEERQRCQEAAVSVSDILQESAIHRPVQETEAKKEKRKLKKKAKKVACVDPAVATTSRNVVQSRTEESGKLNGDQVSLGIKKKKRKKKAKKASETPPSPPAHGTVLRPTN</sequence>
<dbReference type="InterPro" id="IPR043519">
    <property type="entry name" value="NT_sf"/>
</dbReference>
<dbReference type="SUPFAM" id="SSF81301">
    <property type="entry name" value="Nucleotidyltransferase"/>
    <property type="match status" value="1"/>
</dbReference>
<dbReference type="CDD" id="cd05400">
    <property type="entry name" value="NT_2-5OAS_ClassI-CCAase"/>
    <property type="match status" value="1"/>
</dbReference>
<evidence type="ECO:0000313" key="9">
    <source>
        <dbReference type="Proteomes" id="UP000011518"/>
    </source>
</evidence>
<keyword evidence="5" id="KW-0051">Antiviral defense</keyword>
<feature type="domain" description="2'-5'-oligoadenylate synthetase 1" evidence="7">
    <location>
        <begin position="167"/>
        <end position="349"/>
    </location>
</feature>
<dbReference type="Pfam" id="PF10421">
    <property type="entry name" value="OAS1_C"/>
    <property type="match status" value="1"/>
</dbReference>
<dbReference type="EMBL" id="KB320760">
    <property type="protein sequence ID" value="ELW63831.1"/>
    <property type="molecule type" value="Genomic_DNA"/>
</dbReference>
<dbReference type="GO" id="GO:0045087">
    <property type="term" value="P:innate immune response"/>
    <property type="evidence" value="ECO:0007669"/>
    <property type="project" value="UniProtKB-KW"/>
</dbReference>
<dbReference type="FunFam" id="1.10.1410.20:FF:000001">
    <property type="entry name" value="2'-5'-oligoadenylate synthetase 1"/>
    <property type="match status" value="1"/>
</dbReference>
<evidence type="ECO:0000259" key="7">
    <source>
        <dbReference type="Pfam" id="PF10421"/>
    </source>
</evidence>
<dbReference type="SUPFAM" id="SSF81631">
    <property type="entry name" value="PAP/OAS1 substrate-binding domain"/>
    <property type="match status" value="1"/>
</dbReference>
<dbReference type="GO" id="GO:0003725">
    <property type="term" value="F:double-stranded RNA binding"/>
    <property type="evidence" value="ECO:0007669"/>
    <property type="project" value="TreeGrafter"/>
</dbReference>
<dbReference type="PANTHER" id="PTHR11258">
    <property type="entry name" value="2-5 OLIGOADENYLATE SYNTHETASE"/>
    <property type="match status" value="1"/>
</dbReference>
<dbReference type="Gene3D" id="1.10.1410.20">
    <property type="entry name" value="2'-5'-oligoadenylate synthetase 1, domain 2"/>
    <property type="match status" value="1"/>
</dbReference>
<keyword evidence="4" id="KW-0694">RNA-binding</keyword>
<gene>
    <name evidence="8" type="ORF">TREES_T100018660</name>
</gene>
<feature type="compositionally biased region" description="Basic and acidic residues" evidence="6">
    <location>
        <begin position="556"/>
        <end position="568"/>
    </location>
</feature>
<dbReference type="PROSITE" id="PS50152">
    <property type="entry name" value="25A_SYNTH_3"/>
    <property type="match status" value="1"/>
</dbReference>
<dbReference type="AlphaFoldDB" id="L9KM30"/>
<dbReference type="InterPro" id="IPR026694">
    <property type="entry name" value="CUSTOS"/>
</dbReference>
<dbReference type="FunCoup" id="L9KM30">
    <property type="interactions" value="428"/>
</dbReference>
<dbReference type="GO" id="GO:0005654">
    <property type="term" value="C:nucleoplasm"/>
    <property type="evidence" value="ECO:0007669"/>
    <property type="project" value="TreeGrafter"/>
</dbReference>
<reference evidence="9" key="1">
    <citation type="submission" date="2012-07" db="EMBL/GenBank/DDBJ databases">
        <title>Genome of the Chinese tree shrew, a rising model animal genetically related to primates.</title>
        <authorList>
            <person name="Zhang G."/>
            <person name="Fan Y."/>
            <person name="Yao Y."/>
            <person name="Huang Z."/>
        </authorList>
    </citation>
    <scope>NUCLEOTIDE SEQUENCE [LARGE SCALE GENOMIC DNA]</scope>
</reference>
<proteinExistence type="inferred from homology"/>
<keyword evidence="2" id="KW-0399">Innate immunity</keyword>
<feature type="compositionally biased region" description="Basic and acidic residues" evidence="6">
    <location>
        <begin position="483"/>
        <end position="501"/>
    </location>
</feature>
<dbReference type="GO" id="GO:0051607">
    <property type="term" value="P:defense response to virus"/>
    <property type="evidence" value="ECO:0007669"/>
    <property type="project" value="UniProtKB-KW"/>
</dbReference>
<keyword evidence="3" id="KW-0391">Immunity</keyword>
<dbReference type="InterPro" id="IPR043518">
    <property type="entry name" value="2-5OAS_N_CS"/>
</dbReference>
<dbReference type="Proteomes" id="UP000011518">
    <property type="component" value="Unassembled WGS sequence"/>
</dbReference>
<feature type="region of interest" description="Disordered" evidence="6">
    <location>
        <begin position="351"/>
        <end position="372"/>
    </location>
</feature>
<dbReference type="STRING" id="246437.L9KM30"/>
<accession>L9KM30</accession>
<feature type="compositionally biased region" description="Basic residues" evidence="6">
    <location>
        <begin position="569"/>
        <end position="579"/>
    </location>
</feature>
<name>L9KM30_TUPCH</name>
<dbReference type="FunFam" id="3.30.460.10:FF:000007">
    <property type="entry name" value="2'-5'-oligoadenylate synthetase 1"/>
    <property type="match status" value="1"/>
</dbReference>
<evidence type="ECO:0000256" key="3">
    <source>
        <dbReference type="ARBA" id="ARBA00022859"/>
    </source>
</evidence>
<dbReference type="Pfam" id="PF23999">
    <property type="entry name" value="CUSTOS"/>
    <property type="match status" value="1"/>
</dbReference>
<dbReference type="InterPro" id="IPR006116">
    <property type="entry name" value="NT_2-5OAS_ClassI-CCAase"/>
</dbReference>
<dbReference type="InterPro" id="IPR006117">
    <property type="entry name" value="2-5OAS_C_CS"/>
</dbReference>
<dbReference type="eggNOG" id="KOG0001">
    <property type="taxonomic scope" value="Eukaryota"/>
</dbReference>
<feature type="compositionally biased region" description="Polar residues" evidence="6">
    <location>
        <begin position="396"/>
        <end position="407"/>
    </location>
</feature>
<organism evidence="8 9">
    <name type="scientific">Tupaia chinensis</name>
    <name type="common">Chinese tree shrew</name>
    <name type="synonym">Tupaia belangeri chinensis</name>
    <dbReference type="NCBI Taxonomy" id="246437"/>
    <lineage>
        <taxon>Eukaryota</taxon>
        <taxon>Metazoa</taxon>
        <taxon>Chordata</taxon>
        <taxon>Craniata</taxon>
        <taxon>Vertebrata</taxon>
        <taxon>Euteleostomi</taxon>
        <taxon>Mammalia</taxon>
        <taxon>Eutheria</taxon>
        <taxon>Euarchontoglires</taxon>
        <taxon>Scandentia</taxon>
        <taxon>Tupaiidae</taxon>
        <taxon>Tupaia</taxon>
    </lineage>
</organism>
<evidence type="ECO:0000256" key="6">
    <source>
        <dbReference type="SAM" id="MobiDB-lite"/>
    </source>
</evidence>
<dbReference type="Gene3D" id="3.30.460.10">
    <property type="entry name" value="Beta Polymerase, domain 2"/>
    <property type="match status" value="1"/>
</dbReference>
<keyword evidence="9" id="KW-1185">Reference proteome</keyword>
<evidence type="ECO:0000256" key="5">
    <source>
        <dbReference type="ARBA" id="ARBA00023118"/>
    </source>
</evidence>